<feature type="domain" description="Amidohydrolase-related" evidence="2">
    <location>
        <begin position="7"/>
        <end position="295"/>
    </location>
</feature>
<sequence length="305" mass="33572">MHDIPFVDAHVHFWDLARLRYPWLTPPFADDGPNGSVEAIAQTYLPADYRRDAARWNVAGVVHVEAGADPAHAAAETTWLEQLDDGPAGIVAYAALNDPDLEPLLEAHRTHGRVRGVRHIVNWHANPQLSYTDREMTDDPAWQHGFALLAKYGLSFDLQAYPAQFAGLARTLARSPDTQVVINHLGMPVTSDPDGRAAWANGLRQLADLPNVAIKISGFGFVQRPWTTDEARPWILEALDLFGTDRACVASDFPTDGLFGTFDATLGAYAAILAPFSADERRALWGGNANRIYRLGLELKDRDNG</sequence>
<dbReference type="STRING" id="1549858.MC45_07310"/>
<dbReference type="AlphaFoldDB" id="A0A097EF75"/>
<gene>
    <name evidence="3" type="ORF">MC45_07310</name>
</gene>
<dbReference type="eggNOG" id="COG3618">
    <property type="taxonomic scope" value="Bacteria"/>
</dbReference>
<name>A0A097EF75_9SPHN</name>
<evidence type="ECO:0000259" key="2">
    <source>
        <dbReference type="Pfam" id="PF04909"/>
    </source>
</evidence>
<dbReference type="InterPro" id="IPR052350">
    <property type="entry name" value="Metallo-dep_Lactonases"/>
</dbReference>
<dbReference type="SUPFAM" id="SSF51556">
    <property type="entry name" value="Metallo-dependent hydrolases"/>
    <property type="match status" value="1"/>
</dbReference>
<dbReference type="PANTHER" id="PTHR43569:SF1">
    <property type="entry name" value="BLL3371 PROTEIN"/>
    <property type="match status" value="1"/>
</dbReference>
<protein>
    <submittedName>
        <fullName evidence="3">Amidohydrolase</fullName>
    </submittedName>
</protein>
<keyword evidence="3" id="KW-0378">Hydrolase</keyword>
<evidence type="ECO:0000313" key="3">
    <source>
        <dbReference type="EMBL" id="AIT06228.1"/>
    </source>
</evidence>
<dbReference type="EMBL" id="CP009571">
    <property type="protein sequence ID" value="AIT06228.1"/>
    <property type="molecule type" value="Genomic_DNA"/>
</dbReference>
<evidence type="ECO:0000256" key="1">
    <source>
        <dbReference type="ARBA" id="ARBA00038310"/>
    </source>
</evidence>
<dbReference type="InterPro" id="IPR032466">
    <property type="entry name" value="Metal_Hydrolase"/>
</dbReference>
<dbReference type="KEGG" id="stax:MC45_07310"/>
<dbReference type="PANTHER" id="PTHR43569">
    <property type="entry name" value="AMIDOHYDROLASE"/>
    <property type="match status" value="1"/>
</dbReference>
<proteinExistence type="inferred from homology"/>
<keyword evidence="4" id="KW-1185">Reference proteome</keyword>
<reference evidence="3 4" key="1">
    <citation type="submission" date="2014-09" db="EMBL/GenBank/DDBJ databases">
        <title>Using Illumina technology Improving SMRT sequencing Genome Assembly by RASTools.</title>
        <authorList>
            <person name="Zhou Y."/>
            <person name="Ma T."/>
            <person name="Liu T."/>
        </authorList>
    </citation>
    <scope>NUCLEOTIDE SEQUENCE [LARGE SCALE GENOMIC DNA]</scope>
    <source>
        <strain evidence="3 4">ATCC 55669</strain>
    </source>
</reference>
<dbReference type="Gene3D" id="3.20.20.140">
    <property type="entry name" value="Metal-dependent hydrolases"/>
    <property type="match status" value="1"/>
</dbReference>
<dbReference type="InterPro" id="IPR006680">
    <property type="entry name" value="Amidohydro-rel"/>
</dbReference>
<evidence type="ECO:0000313" key="4">
    <source>
        <dbReference type="Proteomes" id="UP000033200"/>
    </source>
</evidence>
<dbReference type="Pfam" id="PF04909">
    <property type="entry name" value="Amidohydro_2"/>
    <property type="match status" value="1"/>
</dbReference>
<accession>A0A097EF75</accession>
<comment type="similarity">
    <text evidence="1">Belongs to the metallo-dependent hydrolases superfamily.</text>
</comment>
<dbReference type="Proteomes" id="UP000033200">
    <property type="component" value="Chromosome"/>
</dbReference>
<organism evidence="3 4">
    <name type="scientific">Sphingomonas taxi</name>
    <dbReference type="NCBI Taxonomy" id="1549858"/>
    <lineage>
        <taxon>Bacteria</taxon>
        <taxon>Pseudomonadati</taxon>
        <taxon>Pseudomonadota</taxon>
        <taxon>Alphaproteobacteria</taxon>
        <taxon>Sphingomonadales</taxon>
        <taxon>Sphingomonadaceae</taxon>
        <taxon>Sphingomonas</taxon>
    </lineage>
</organism>
<dbReference type="RefSeq" id="WP_038661331.1">
    <property type="nucleotide sequence ID" value="NZ_CP009571.1"/>
</dbReference>
<dbReference type="GO" id="GO:0016787">
    <property type="term" value="F:hydrolase activity"/>
    <property type="evidence" value="ECO:0007669"/>
    <property type="project" value="UniProtKB-KW"/>
</dbReference>
<dbReference type="HOGENOM" id="CLU_044590_3_1_5"/>